<comment type="caution">
    <text evidence="2">The sequence shown here is derived from an EMBL/GenBank/DDBJ whole genome shotgun (WGS) entry which is preliminary data.</text>
</comment>
<dbReference type="InterPro" id="IPR008775">
    <property type="entry name" value="Phytyl_CoA_dOase-like"/>
</dbReference>
<dbReference type="Gene3D" id="2.60.120.620">
    <property type="entry name" value="q2cbj1_9rhob like domain"/>
    <property type="match status" value="1"/>
</dbReference>
<evidence type="ECO:0000313" key="2">
    <source>
        <dbReference type="EMBL" id="MBN0989750.1"/>
    </source>
</evidence>
<comment type="cofactor">
    <cofactor evidence="1">
        <name>Fe(2+)</name>
        <dbReference type="ChEBI" id="CHEBI:29033"/>
    </cofactor>
</comment>
<proteinExistence type="predicted"/>
<keyword evidence="2" id="KW-0223">Dioxygenase</keyword>
<dbReference type="RefSeq" id="WP_205214453.1">
    <property type="nucleotide sequence ID" value="NZ_JAFFZP010000051.1"/>
</dbReference>
<dbReference type="GO" id="GO:0051213">
    <property type="term" value="F:dioxygenase activity"/>
    <property type="evidence" value="ECO:0007669"/>
    <property type="project" value="UniProtKB-KW"/>
</dbReference>
<keyword evidence="2" id="KW-0560">Oxidoreductase</keyword>
<protein>
    <submittedName>
        <fullName evidence="2">Phytanoyl-CoA dioxygenase family protein</fullName>
    </submittedName>
</protein>
<keyword evidence="3" id="KW-1185">Reference proteome</keyword>
<evidence type="ECO:0000313" key="3">
    <source>
        <dbReference type="Proteomes" id="UP000760472"/>
    </source>
</evidence>
<accession>A0ABS2WDF5</accession>
<dbReference type="PANTHER" id="PTHR20883">
    <property type="entry name" value="PHYTANOYL-COA DIOXYGENASE DOMAIN CONTAINING 1"/>
    <property type="match status" value="1"/>
</dbReference>
<evidence type="ECO:0000256" key="1">
    <source>
        <dbReference type="ARBA" id="ARBA00001954"/>
    </source>
</evidence>
<dbReference type="Pfam" id="PF05721">
    <property type="entry name" value="PhyH"/>
    <property type="match status" value="1"/>
</dbReference>
<dbReference type="PANTHER" id="PTHR20883:SF48">
    <property type="entry name" value="ECTOINE DIOXYGENASE"/>
    <property type="match status" value="1"/>
</dbReference>
<name>A0ABS2WDF5_9GAMM</name>
<gene>
    <name evidence="2" type="ORF">JW498_20505</name>
</gene>
<sequence length="325" mass="37481">MKQNMFAKYLIWIAEIFTEAKSFEANPILGNRLLNRLGLHVIRLIMARLITAFRRWILSWNISSAHRREFRHKGYLHISNVLPPELFKRLQDEGEHCWPEIRAFIQGDTTTRIAFLDQEALKQLPAARMLCESSSIRDLLTYVASTAIRPWPHFLRVCNRGGEVNDDPQKHFHSDTFHPTMKAWLFLEDVTADKGPFQYVEGSHRLTLKRLCWEYRQSIQGRQLNERYAARGSLRIAESELASLDLLHIQTFDVPANTLVIADTSGFHRRGEAAAGSSRLSVYFSSRLNPYIPFPLPDFEPINRFAEKQVAKQVASTTTRATSNE</sequence>
<dbReference type="SUPFAM" id="SSF51197">
    <property type="entry name" value="Clavaminate synthase-like"/>
    <property type="match status" value="1"/>
</dbReference>
<dbReference type="Proteomes" id="UP000760472">
    <property type="component" value="Unassembled WGS sequence"/>
</dbReference>
<reference evidence="2 3" key="1">
    <citation type="submission" date="2021-02" db="EMBL/GenBank/DDBJ databases">
        <title>A novel species of genus Amphritea isolated from a fishpond in China.</title>
        <authorList>
            <person name="Lu H."/>
        </authorList>
    </citation>
    <scope>NUCLEOTIDE SEQUENCE [LARGE SCALE GENOMIC DNA]</scope>
    <source>
        <strain evidence="2 3">RP18W</strain>
    </source>
</reference>
<organism evidence="2 3">
    <name type="scientific">Amphritea pacifica</name>
    <dbReference type="NCBI Taxonomy" id="2811233"/>
    <lineage>
        <taxon>Bacteria</taxon>
        <taxon>Pseudomonadati</taxon>
        <taxon>Pseudomonadota</taxon>
        <taxon>Gammaproteobacteria</taxon>
        <taxon>Oceanospirillales</taxon>
        <taxon>Oceanospirillaceae</taxon>
        <taxon>Amphritea</taxon>
    </lineage>
</organism>
<dbReference type="EMBL" id="JAFFZP010000051">
    <property type="protein sequence ID" value="MBN0989750.1"/>
    <property type="molecule type" value="Genomic_DNA"/>
</dbReference>